<dbReference type="InterPro" id="IPR036366">
    <property type="entry name" value="PGBDSf"/>
</dbReference>
<dbReference type="RefSeq" id="WP_183527664.1">
    <property type="nucleotide sequence ID" value="NZ_JACIJM010000004.1"/>
</dbReference>
<feature type="domain" description="Peptidoglycan binding-like" evidence="1">
    <location>
        <begin position="30"/>
        <end position="98"/>
    </location>
</feature>
<evidence type="ECO:0000313" key="2">
    <source>
        <dbReference type="EMBL" id="MBB5721874.1"/>
    </source>
</evidence>
<dbReference type="AlphaFoldDB" id="A0A7W9BKQ5"/>
<dbReference type="Proteomes" id="UP000535415">
    <property type="component" value="Unassembled WGS sequence"/>
</dbReference>
<organism evidence="2 3">
    <name type="scientific">Yoonia ponticola</name>
    <dbReference type="NCBI Taxonomy" id="1524255"/>
    <lineage>
        <taxon>Bacteria</taxon>
        <taxon>Pseudomonadati</taxon>
        <taxon>Pseudomonadota</taxon>
        <taxon>Alphaproteobacteria</taxon>
        <taxon>Rhodobacterales</taxon>
        <taxon>Paracoccaceae</taxon>
        <taxon>Yoonia</taxon>
    </lineage>
</organism>
<proteinExistence type="predicted"/>
<keyword evidence="3" id="KW-1185">Reference proteome</keyword>
<gene>
    <name evidence="2" type="ORF">FHS72_001498</name>
</gene>
<dbReference type="InterPro" id="IPR002477">
    <property type="entry name" value="Peptidoglycan-bd-like"/>
</dbReference>
<sequence length="307" mass="33766">MLNSHLFSNNPRLIAAAINNPAMRRGDPDQEAVRLLQLALRFLQVATMRMSTAADGTLDGDYGGETFRAVQSFQRENSLGGANNTFDGIANSDTLEVMDAQLIQRGNPTRDTLAARPTGSRTPLSQNLIPKRPTASRLQREYNKFVEVRGKPCACTGQNQCAVRMTVALGRSDIGFHLNGPSPRRLYVHRAFSRRCGGVDTAHDNSAGRVFSYLRTFWPFTTYNITQGRSGADIYTQVQGPAAIIFFERLAGNRDSSRLGNHIDFFDGTRIMNDALGYATRGEPSPGPADGTFKKTLNAIYVMPLMP</sequence>
<evidence type="ECO:0000313" key="3">
    <source>
        <dbReference type="Proteomes" id="UP000535415"/>
    </source>
</evidence>
<dbReference type="SUPFAM" id="SSF47090">
    <property type="entry name" value="PGBD-like"/>
    <property type="match status" value="1"/>
</dbReference>
<evidence type="ECO:0000259" key="1">
    <source>
        <dbReference type="Pfam" id="PF01471"/>
    </source>
</evidence>
<dbReference type="Pfam" id="PF01471">
    <property type="entry name" value="PG_binding_1"/>
    <property type="match status" value="1"/>
</dbReference>
<comment type="caution">
    <text evidence="2">The sequence shown here is derived from an EMBL/GenBank/DDBJ whole genome shotgun (WGS) entry which is preliminary data.</text>
</comment>
<protein>
    <recommendedName>
        <fullName evidence="1">Peptidoglycan binding-like domain-containing protein</fullName>
    </recommendedName>
</protein>
<reference evidence="2 3" key="1">
    <citation type="submission" date="2020-08" db="EMBL/GenBank/DDBJ databases">
        <title>Genomic Encyclopedia of Type Strains, Phase IV (KMG-IV): sequencing the most valuable type-strain genomes for metagenomic binning, comparative biology and taxonomic classification.</title>
        <authorList>
            <person name="Goeker M."/>
        </authorList>
    </citation>
    <scope>NUCLEOTIDE SEQUENCE [LARGE SCALE GENOMIC DNA]</scope>
    <source>
        <strain evidence="2 3">DSM 101064</strain>
    </source>
</reference>
<dbReference type="EMBL" id="JACIJM010000004">
    <property type="protein sequence ID" value="MBB5721874.1"/>
    <property type="molecule type" value="Genomic_DNA"/>
</dbReference>
<dbReference type="InterPro" id="IPR036365">
    <property type="entry name" value="PGBD-like_sf"/>
</dbReference>
<accession>A0A7W9BKQ5</accession>
<dbReference type="Gene3D" id="1.10.101.10">
    <property type="entry name" value="PGBD-like superfamily/PGBD"/>
    <property type="match status" value="1"/>
</dbReference>
<name>A0A7W9BKQ5_9RHOB</name>